<dbReference type="AlphaFoldDB" id="A0A1M6IWL4"/>
<keyword evidence="2" id="KW-1185">Reference proteome</keyword>
<dbReference type="EMBL" id="FQZH01000003">
    <property type="protein sequence ID" value="SHJ38812.1"/>
    <property type="molecule type" value="Genomic_DNA"/>
</dbReference>
<protein>
    <submittedName>
        <fullName evidence="1">Uncharacterized protein</fullName>
    </submittedName>
</protein>
<dbReference type="STRING" id="683124.SAMN05444337_1894"/>
<evidence type="ECO:0000313" key="1">
    <source>
        <dbReference type="EMBL" id="SHJ38812.1"/>
    </source>
</evidence>
<proteinExistence type="predicted"/>
<dbReference type="Proteomes" id="UP000184232">
    <property type="component" value="Unassembled WGS sequence"/>
</dbReference>
<name>A0A1M6IWL4_9FLAO</name>
<gene>
    <name evidence="1" type="ORF">SAMN05444337_1894</name>
</gene>
<organism evidence="1 2">
    <name type="scientific">Flavobacterium haoranii</name>
    <dbReference type="NCBI Taxonomy" id="683124"/>
    <lineage>
        <taxon>Bacteria</taxon>
        <taxon>Pseudomonadati</taxon>
        <taxon>Bacteroidota</taxon>
        <taxon>Flavobacteriia</taxon>
        <taxon>Flavobacteriales</taxon>
        <taxon>Flavobacteriaceae</taxon>
        <taxon>Flavobacterium</taxon>
    </lineage>
</organism>
<reference evidence="1 2" key="1">
    <citation type="submission" date="2016-11" db="EMBL/GenBank/DDBJ databases">
        <authorList>
            <person name="Jaros S."/>
            <person name="Januszkiewicz K."/>
            <person name="Wedrychowicz H."/>
        </authorList>
    </citation>
    <scope>NUCLEOTIDE SEQUENCE [LARGE SCALE GENOMIC DNA]</scope>
    <source>
        <strain evidence="1 2">DSM 22807</strain>
    </source>
</reference>
<accession>A0A1M6IWL4</accession>
<sequence length="39" mass="4910">MYLLKKNVYFVFSYEMFNKNKIGDNLFRFVFYFLNIQIT</sequence>
<evidence type="ECO:0000313" key="2">
    <source>
        <dbReference type="Proteomes" id="UP000184232"/>
    </source>
</evidence>